<organism evidence="3 4">
    <name type="scientific">Nonomuraea rosea</name>
    <dbReference type="NCBI Taxonomy" id="638574"/>
    <lineage>
        <taxon>Bacteria</taxon>
        <taxon>Bacillati</taxon>
        <taxon>Actinomycetota</taxon>
        <taxon>Actinomycetes</taxon>
        <taxon>Streptosporangiales</taxon>
        <taxon>Streptosporangiaceae</taxon>
        <taxon>Nonomuraea</taxon>
    </lineage>
</organism>
<sequence>MIEALEWALLDGEHALLVKGDMRRARERFDVAFREAGQRGDHDAMARAALGLGGVWVHEHRTAAGAAMVRVRQREALSLLDPGSSLALRLRARLAAEDDYRSGGRDAILALVAETRAADDPVALAEALSLAHHCVLGPGLGELRLELARELIGVASRTGRRADLLMGLLWYAVDLLLEGDPHAERALGELRAALREEPHQAAGFVLSAIEVMLCVRDGRFGRAEERAATCHDLGVAAGDHDATGWYGCQLAAIRWYQGRIGELVPLLTGLLNSPMISAVDDSPYAGLAVAAAAAGDRRLAEGMLARLRGSVLADLPRTSTWLISMYAIVEAADLLDDAELAARAAALLAPYAELPAITSPGVACFGSVHHSLGVAAITAGDPDRAVGHLRTAVHHNLALGHWPAVALSRSRLGQALALRDGPRDETARRELALAAQEARALDMVLPRHLTSRVTCRPSGSQWRVELGARAVLVDHSVGMTHLAALLANPGQEITATDLAAGSVQPAPAPAPAPATSPPAAQPVLDGPAGRAYKNRLAQLDAEIDELESNHQRQQAQARRAERDWLVAELASATGLGGRARGFTGGEKRARTAVGKAIRRAVERVAIADPVIGDELRATVRTGTRCSYTPG</sequence>
<evidence type="ECO:0000313" key="4">
    <source>
        <dbReference type="Proteomes" id="UP001500630"/>
    </source>
</evidence>
<protein>
    <recommendedName>
        <fullName evidence="5">Tetratricopeptide repeat protein</fullName>
    </recommendedName>
</protein>
<name>A0ABP6X7U2_9ACTN</name>
<gene>
    <name evidence="3" type="ORF">GCM10022419_048810</name>
</gene>
<dbReference type="EMBL" id="BAABDQ010000010">
    <property type="protein sequence ID" value="GAA3562396.1"/>
    <property type="molecule type" value="Genomic_DNA"/>
</dbReference>
<evidence type="ECO:0000313" key="3">
    <source>
        <dbReference type="EMBL" id="GAA3562396.1"/>
    </source>
</evidence>
<accession>A0ABP6X7U2</accession>
<proteinExistence type="predicted"/>
<evidence type="ECO:0008006" key="5">
    <source>
        <dbReference type="Google" id="ProtNLM"/>
    </source>
</evidence>
<reference evidence="4" key="1">
    <citation type="journal article" date="2019" name="Int. J. Syst. Evol. Microbiol.">
        <title>The Global Catalogue of Microorganisms (GCM) 10K type strain sequencing project: providing services to taxonomists for standard genome sequencing and annotation.</title>
        <authorList>
            <consortium name="The Broad Institute Genomics Platform"/>
            <consortium name="The Broad Institute Genome Sequencing Center for Infectious Disease"/>
            <person name="Wu L."/>
            <person name="Ma J."/>
        </authorList>
    </citation>
    <scope>NUCLEOTIDE SEQUENCE [LARGE SCALE GENOMIC DNA]</scope>
    <source>
        <strain evidence="4">JCM 17326</strain>
    </source>
</reference>
<keyword evidence="4" id="KW-1185">Reference proteome</keyword>
<keyword evidence="1" id="KW-0175">Coiled coil</keyword>
<comment type="caution">
    <text evidence="3">The sequence shown here is derived from an EMBL/GenBank/DDBJ whole genome shotgun (WGS) entry which is preliminary data.</text>
</comment>
<evidence type="ECO:0000256" key="2">
    <source>
        <dbReference type="SAM" id="MobiDB-lite"/>
    </source>
</evidence>
<feature type="region of interest" description="Disordered" evidence="2">
    <location>
        <begin position="502"/>
        <end position="527"/>
    </location>
</feature>
<dbReference type="Proteomes" id="UP001500630">
    <property type="component" value="Unassembled WGS sequence"/>
</dbReference>
<evidence type="ECO:0000256" key="1">
    <source>
        <dbReference type="SAM" id="Coils"/>
    </source>
</evidence>
<feature type="compositionally biased region" description="Pro residues" evidence="2">
    <location>
        <begin position="506"/>
        <end position="520"/>
    </location>
</feature>
<feature type="coiled-coil region" evidence="1">
    <location>
        <begin position="529"/>
        <end position="563"/>
    </location>
</feature>
<dbReference type="RefSeq" id="WP_345565075.1">
    <property type="nucleotide sequence ID" value="NZ_BAABDQ010000010.1"/>
</dbReference>